<evidence type="ECO:0000256" key="1">
    <source>
        <dbReference type="ARBA" id="ARBA00004141"/>
    </source>
</evidence>
<dbReference type="InterPro" id="IPR039421">
    <property type="entry name" value="Type_1_exporter"/>
</dbReference>
<evidence type="ECO:0000256" key="4">
    <source>
        <dbReference type="ARBA" id="ARBA00022840"/>
    </source>
</evidence>
<dbReference type="EMBL" id="CAUYUJ010015288">
    <property type="protein sequence ID" value="CAK0852037.1"/>
    <property type="molecule type" value="Genomic_DNA"/>
</dbReference>
<dbReference type="Pfam" id="PF00005">
    <property type="entry name" value="ABC_tran"/>
    <property type="match status" value="1"/>
</dbReference>
<dbReference type="PROSITE" id="PS00211">
    <property type="entry name" value="ABC_TRANSPORTER_1"/>
    <property type="match status" value="1"/>
</dbReference>
<dbReference type="SUPFAM" id="SSF90123">
    <property type="entry name" value="ABC transporter transmembrane region"/>
    <property type="match status" value="1"/>
</dbReference>
<feature type="region of interest" description="Disordered" evidence="7">
    <location>
        <begin position="1"/>
        <end position="93"/>
    </location>
</feature>
<evidence type="ECO:0000256" key="3">
    <source>
        <dbReference type="ARBA" id="ARBA00022741"/>
    </source>
</evidence>
<dbReference type="InterPro" id="IPR003439">
    <property type="entry name" value="ABC_transporter-like_ATP-bd"/>
</dbReference>
<name>A0ABN9U053_9DINO</name>
<feature type="compositionally biased region" description="Low complexity" evidence="7">
    <location>
        <begin position="41"/>
        <end position="54"/>
    </location>
</feature>
<feature type="region of interest" description="Disordered" evidence="7">
    <location>
        <begin position="107"/>
        <end position="172"/>
    </location>
</feature>
<dbReference type="CDD" id="cd18582">
    <property type="entry name" value="ABC_6TM_ATM1_ABCB7"/>
    <property type="match status" value="1"/>
</dbReference>
<gene>
    <name evidence="11" type="ORF">PCOR1329_LOCUS44009</name>
</gene>
<protein>
    <recommendedName>
        <fullName evidence="13">ATP-dependent transporter ycf16</fullName>
    </recommendedName>
</protein>
<feature type="domain" description="ABC transporter" evidence="9">
    <location>
        <begin position="492"/>
        <end position="728"/>
    </location>
</feature>
<dbReference type="SMART" id="SM00382">
    <property type="entry name" value="AAA"/>
    <property type="match status" value="1"/>
</dbReference>
<dbReference type="InterPro" id="IPR003593">
    <property type="entry name" value="AAA+_ATPase"/>
</dbReference>
<evidence type="ECO:0000256" key="5">
    <source>
        <dbReference type="ARBA" id="ARBA00022989"/>
    </source>
</evidence>
<evidence type="ECO:0008006" key="13">
    <source>
        <dbReference type="Google" id="ProtNLM"/>
    </source>
</evidence>
<dbReference type="Gene3D" id="3.40.50.300">
    <property type="entry name" value="P-loop containing nucleotide triphosphate hydrolases"/>
    <property type="match status" value="1"/>
</dbReference>
<dbReference type="InterPro" id="IPR027417">
    <property type="entry name" value="P-loop_NTPase"/>
</dbReference>
<evidence type="ECO:0000259" key="9">
    <source>
        <dbReference type="PROSITE" id="PS50893"/>
    </source>
</evidence>
<feature type="compositionally biased region" description="Low complexity" evidence="7">
    <location>
        <begin position="82"/>
        <end position="93"/>
    </location>
</feature>
<dbReference type="PANTHER" id="PTHR24221">
    <property type="entry name" value="ATP-BINDING CASSETTE SUB-FAMILY B"/>
    <property type="match status" value="1"/>
</dbReference>
<dbReference type="SUPFAM" id="SSF52540">
    <property type="entry name" value="P-loop containing nucleoside triphosphate hydrolases"/>
    <property type="match status" value="1"/>
</dbReference>
<proteinExistence type="predicted"/>
<feature type="domain" description="ABC transmembrane type-1" evidence="10">
    <location>
        <begin position="179"/>
        <end position="455"/>
    </location>
</feature>
<evidence type="ECO:0000259" key="10">
    <source>
        <dbReference type="PROSITE" id="PS50929"/>
    </source>
</evidence>
<sequence length="801" mass="82945">MASLPGSKARAPGSRGKGRLGQGPPLAMGRAPRALERGAARRGAAPACRSAGPGCSRLPARRWQAGAGLVPAARPREPPRARPAVVRAAARAPAGRPLTPAVLGARRRGPALERGRGSTAAAARRAALALRGGRRGGGSGRRGPGPPSGPAARGGRPLRPARGGGGPRCGAAGARWGPQAAGLAAPFALKRAVDALSRGPGAGGCAAGVKWIVTFALLKGSSQQLNSSKNVLLSLISRPMGRRLSMRLYAHLLELDLQFHTSRRTGELLRRLDRCSRAVETILRAALFTFVPVCCELCVVVGLLSSRGRDVAAIVLSAFVSYVAFTIAMTLGWVTRARRRMNRFDDAQSARSTEGLINIEQVKLFRALDREGQRYDSALRGYQGAAQSSDFAGAALVAGQQVITTSGLGLALWSVARRVGSGAASVGDIPMVHGLVLQLWNPLQFLGVYVREARQAVIDLEDASALLALEPLVTEPSRPAPLPAAGPEVPVVEFRSVHFRYGDAGPAVLRGVSLAVPAGSCVALVGASGSGKSTLGRLVPRLADPCGGAVFFNGVDVRQLEVAELRGRIAVVSQDVVVFNETMRYNLAYAKPDASQAELALALEASGLSSAVAALPAGLETAGGERGLALSGGERQRLALARALLQPAELVLLDEATSALDAAAEAAVLRALLAERGRGRSLLAITHRLDTARLADEVVVLDRGEVVERGDPWWLPTGNAGSQHGVLLDHDSGLNITGSTDVTGPSDSNFGDKADCPSPGGTPARLRPIRPASGARRGGGYSIGGTLNPNAAATLSGRLNQ</sequence>
<dbReference type="PROSITE" id="PS50893">
    <property type="entry name" value="ABC_TRANSPORTER_2"/>
    <property type="match status" value="1"/>
</dbReference>
<feature type="region of interest" description="Disordered" evidence="7">
    <location>
        <begin position="739"/>
        <end position="801"/>
    </location>
</feature>
<feature type="transmembrane region" description="Helical" evidence="8">
    <location>
        <begin position="311"/>
        <end position="334"/>
    </location>
</feature>
<feature type="compositionally biased region" description="Low complexity" evidence="7">
    <location>
        <begin position="117"/>
        <end position="131"/>
    </location>
</feature>
<organism evidence="11 12">
    <name type="scientific">Prorocentrum cordatum</name>
    <dbReference type="NCBI Taxonomy" id="2364126"/>
    <lineage>
        <taxon>Eukaryota</taxon>
        <taxon>Sar</taxon>
        <taxon>Alveolata</taxon>
        <taxon>Dinophyceae</taxon>
        <taxon>Prorocentrales</taxon>
        <taxon>Prorocentraceae</taxon>
        <taxon>Prorocentrum</taxon>
    </lineage>
</organism>
<keyword evidence="4" id="KW-0067">ATP-binding</keyword>
<keyword evidence="5 8" id="KW-1133">Transmembrane helix</keyword>
<feature type="compositionally biased region" description="Polar residues" evidence="7">
    <location>
        <begin position="739"/>
        <end position="749"/>
    </location>
</feature>
<keyword evidence="3" id="KW-0547">Nucleotide-binding</keyword>
<dbReference type="InterPro" id="IPR011527">
    <property type="entry name" value="ABC1_TM_dom"/>
</dbReference>
<comment type="caution">
    <text evidence="11">The sequence shown here is derived from an EMBL/GenBank/DDBJ whole genome shotgun (WGS) entry which is preliminary data.</text>
</comment>
<evidence type="ECO:0000256" key="7">
    <source>
        <dbReference type="SAM" id="MobiDB-lite"/>
    </source>
</evidence>
<dbReference type="Gene3D" id="1.20.1560.10">
    <property type="entry name" value="ABC transporter type 1, transmembrane domain"/>
    <property type="match status" value="1"/>
</dbReference>
<evidence type="ECO:0000256" key="2">
    <source>
        <dbReference type="ARBA" id="ARBA00022692"/>
    </source>
</evidence>
<reference evidence="11" key="1">
    <citation type="submission" date="2023-10" db="EMBL/GenBank/DDBJ databases">
        <authorList>
            <person name="Chen Y."/>
            <person name="Shah S."/>
            <person name="Dougan E. K."/>
            <person name="Thang M."/>
            <person name="Chan C."/>
        </authorList>
    </citation>
    <scope>NUCLEOTIDE SEQUENCE [LARGE SCALE GENOMIC DNA]</scope>
</reference>
<accession>A0ABN9U053</accession>
<dbReference type="PROSITE" id="PS50929">
    <property type="entry name" value="ABC_TM1F"/>
    <property type="match status" value="1"/>
</dbReference>
<evidence type="ECO:0000313" key="12">
    <source>
        <dbReference type="Proteomes" id="UP001189429"/>
    </source>
</evidence>
<feature type="transmembrane region" description="Helical" evidence="8">
    <location>
        <begin position="281"/>
        <end position="305"/>
    </location>
</feature>
<dbReference type="InterPro" id="IPR017871">
    <property type="entry name" value="ABC_transporter-like_CS"/>
</dbReference>
<evidence type="ECO:0000256" key="6">
    <source>
        <dbReference type="ARBA" id="ARBA00023136"/>
    </source>
</evidence>
<keyword evidence="6 8" id="KW-0472">Membrane</keyword>
<evidence type="ECO:0000313" key="11">
    <source>
        <dbReference type="EMBL" id="CAK0852037.1"/>
    </source>
</evidence>
<dbReference type="InterPro" id="IPR036640">
    <property type="entry name" value="ABC1_TM_sf"/>
</dbReference>
<keyword evidence="2 8" id="KW-0812">Transmembrane</keyword>
<keyword evidence="12" id="KW-1185">Reference proteome</keyword>
<dbReference type="Proteomes" id="UP001189429">
    <property type="component" value="Unassembled WGS sequence"/>
</dbReference>
<dbReference type="Pfam" id="PF00664">
    <property type="entry name" value="ABC_membrane"/>
    <property type="match status" value="1"/>
</dbReference>
<feature type="compositionally biased region" description="Low complexity" evidence="7">
    <location>
        <begin position="150"/>
        <end position="161"/>
    </location>
</feature>
<feature type="compositionally biased region" description="Polar residues" evidence="7">
    <location>
        <begin position="787"/>
        <end position="801"/>
    </location>
</feature>
<evidence type="ECO:0000256" key="8">
    <source>
        <dbReference type="SAM" id="Phobius"/>
    </source>
</evidence>
<comment type="subcellular location">
    <subcellularLocation>
        <location evidence="1">Membrane</location>
        <topology evidence="1">Multi-pass membrane protein</topology>
    </subcellularLocation>
</comment>
<dbReference type="PANTHER" id="PTHR24221:SF470">
    <property type="entry name" value="MITOCHONDRIAL ABC TRANSPORTER ATM"/>
    <property type="match status" value="1"/>
</dbReference>